<evidence type="ECO:0000313" key="1">
    <source>
        <dbReference type="EnsemblPlants" id="MELO3C023041.2.1"/>
    </source>
</evidence>
<proteinExistence type="predicted"/>
<dbReference type="PANTHER" id="PTHR31319">
    <property type="entry name" value="ZINC FINGER PROTEIN CONSTANS-LIKE 4"/>
    <property type="match status" value="1"/>
</dbReference>
<dbReference type="Gramene" id="MELO3C023041.2.1">
    <property type="protein sequence ID" value="MELO3C023041.2.1"/>
    <property type="gene ID" value="MELO3C023041.2"/>
</dbReference>
<evidence type="ECO:0008006" key="2">
    <source>
        <dbReference type="Google" id="ProtNLM"/>
    </source>
</evidence>
<dbReference type="GO" id="GO:0003700">
    <property type="term" value="F:DNA-binding transcription factor activity"/>
    <property type="evidence" value="ECO:0007669"/>
    <property type="project" value="TreeGrafter"/>
</dbReference>
<name>A0A9I9DRQ6_CUCME</name>
<dbReference type="InterPro" id="IPR045281">
    <property type="entry name" value="CONSTANS-like"/>
</dbReference>
<dbReference type="GO" id="GO:0009909">
    <property type="term" value="P:regulation of flower development"/>
    <property type="evidence" value="ECO:0007669"/>
    <property type="project" value="InterPro"/>
</dbReference>
<protein>
    <recommendedName>
        <fullName evidence="2">CCT domain-containing protein</fullName>
    </recommendedName>
</protein>
<dbReference type="EnsemblPlants" id="MELO3C023041.2.1">
    <property type="protein sequence ID" value="MELO3C023041.2.1"/>
    <property type="gene ID" value="MELO3C023041.2"/>
</dbReference>
<reference evidence="1" key="1">
    <citation type="submission" date="2023-03" db="UniProtKB">
        <authorList>
            <consortium name="EnsemblPlants"/>
        </authorList>
    </citation>
    <scope>IDENTIFICATION</scope>
</reference>
<dbReference type="AlphaFoldDB" id="A0A9I9DRQ6"/>
<accession>A0A9I9DRQ6</accession>
<dbReference type="GO" id="GO:0005634">
    <property type="term" value="C:nucleus"/>
    <property type="evidence" value="ECO:0007669"/>
    <property type="project" value="TreeGrafter"/>
</dbReference>
<sequence>MAHRDHRVDHSWNDMLTVPYGQDVMSSASDQMLPIVIFFSFYLTPPYVIDFCAAVPKGISVHDEISSPINAQIFDFCDPELFAETLQNSEFNSCSNCCYDKNSPYATNLSNSPDQTDNNGNGNGNTVAGAASFIPANDASAATNITTNSTSNLSAIFDSQEELDNDISASINFSPSASFSMPQYLTIQSGQFDVSQVQSQMPLVDPMIEGLVQCPMAPVGALIDEDLPSIYVDDCLSSLTSYMPMNPASPSCSFVGASMATYLPTTSMNPATSTVESCGMFSLLGPELQPQDLDYQGDNCGLYSQDCMQGTFNPADLQVLNNENLQLAAGAMNCTSLASDLSSLKDSTFKVGKLSMEERKEKIHRYMKKRNERNFSKKIKVLTHSFFFSLSPLYNQTRILTDGWKQIDNSRPRVRGRFAKNDELAENHRAACSNHEGEEEEEVKLLFEPTFESYSNWENRVVVKEEDSMIDSSDIFAHISGVNSFKCNYPIQSWT</sequence>
<organism evidence="1">
    <name type="scientific">Cucumis melo</name>
    <name type="common">Muskmelon</name>
    <dbReference type="NCBI Taxonomy" id="3656"/>
    <lineage>
        <taxon>Eukaryota</taxon>
        <taxon>Viridiplantae</taxon>
        <taxon>Streptophyta</taxon>
        <taxon>Embryophyta</taxon>
        <taxon>Tracheophyta</taxon>
        <taxon>Spermatophyta</taxon>
        <taxon>Magnoliopsida</taxon>
        <taxon>eudicotyledons</taxon>
        <taxon>Gunneridae</taxon>
        <taxon>Pentapetalae</taxon>
        <taxon>rosids</taxon>
        <taxon>fabids</taxon>
        <taxon>Cucurbitales</taxon>
        <taxon>Cucurbitaceae</taxon>
        <taxon>Benincaseae</taxon>
        <taxon>Cucumis</taxon>
    </lineage>
</organism>
<dbReference type="PANTHER" id="PTHR31319:SF110">
    <property type="entry name" value="CCT MOTIF FAMILY PROTEIN"/>
    <property type="match status" value="1"/>
</dbReference>